<evidence type="ECO:0000313" key="2">
    <source>
        <dbReference type="EMBL" id="KRN75182.1"/>
    </source>
</evidence>
<proteinExistence type="predicted"/>
<dbReference type="PATRIC" id="fig|1616.3.peg.965"/>
<dbReference type="InterPro" id="IPR029058">
    <property type="entry name" value="AB_hydrolase_fold"/>
</dbReference>
<dbReference type="GO" id="GO:0006508">
    <property type="term" value="P:proteolysis"/>
    <property type="evidence" value="ECO:0007669"/>
    <property type="project" value="InterPro"/>
</dbReference>
<feature type="domain" description="Peptidase S9 prolyl oligopeptidase catalytic" evidence="1">
    <location>
        <begin position="402"/>
        <end position="550"/>
    </location>
</feature>
<dbReference type="InterPro" id="IPR001375">
    <property type="entry name" value="Peptidase_S9_cat"/>
</dbReference>
<gene>
    <name evidence="2" type="ORF">IV73_GL000944</name>
</gene>
<name>A0A0R2JCX0_9LACO</name>
<dbReference type="OrthoDB" id="108903at2"/>
<dbReference type="RefSeq" id="WP_057755443.1">
    <property type="nucleotide sequence ID" value="NZ_JQBP01000003.1"/>
</dbReference>
<comment type="caution">
    <text evidence="2">The sequence shown here is derived from an EMBL/GenBank/DDBJ whole genome shotgun (WGS) entry which is preliminary data.</text>
</comment>
<evidence type="ECO:0000313" key="3">
    <source>
        <dbReference type="Proteomes" id="UP000051655"/>
    </source>
</evidence>
<organism evidence="2 3">
    <name type="scientific">Weissella kandleri</name>
    <dbReference type="NCBI Taxonomy" id="1616"/>
    <lineage>
        <taxon>Bacteria</taxon>
        <taxon>Bacillati</taxon>
        <taxon>Bacillota</taxon>
        <taxon>Bacilli</taxon>
        <taxon>Lactobacillales</taxon>
        <taxon>Lactobacillaceae</taxon>
        <taxon>Weissella</taxon>
    </lineage>
</organism>
<dbReference type="STRING" id="1616.IV73_GL000944"/>
<dbReference type="Gene3D" id="3.40.50.1820">
    <property type="entry name" value="alpha/beta hydrolase"/>
    <property type="match status" value="1"/>
</dbReference>
<sequence>MMMQSNTINEFDQLDLKQPQIVNDKIYILKQSEIGENDYDLVQVVDGKMQVLRHAIDQISSNQDNLYYLKQGRIFQLKENEEDLELGLGPSRIKEIHAIPDSDAVFYLTEDVSQWRLNPLEMTQGLQMSVTGVTEIPLQRTQNVENRLYFAHVNGEQRYIKKFELPVRIADVLNAKKLLLIDTQLTPTGESGHERLIELEVQPDLTKVFSKRSWWQISEAQYGPKGEKILIVAADEQDGGGERAQLYLFDRANQRTTLQYKEETLDVKNHEQNHHLQWMDAEHYLFVTDYHGHSRLYLADLSGKKECISDQREILTSLLVQEHQILGLQMATDQPVQLIDLAQRKTLVPAEHSTQLTAAEKFVFRDGIGEFIDGWFLPNAQRKATGTIVWLGTDLKYGVGESYQSRLQWLSHQGFNVVWIHQPGMSGYSVEYAQAHVWQDADQMQTTVMTGIYAAQKQHAELVDGKLYVIGNQAGATLAAQLLADHSQNFTAGILCDPIVDWTAWYAERQLDVLQNAMSNVSLRDQEQAQLAQASLVQQKQYPHVPVLLMAMQPALSQRLPLAAYAQQALVDRQPEFKYVDWTKAQGTKQQIQQAQCKVMIDWLFWYGTLNVLTNRLG</sequence>
<dbReference type="EMBL" id="JQBP01000003">
    <property type="protein sequence ID" value="KRN75182.1"/>
    <property type="molecule type" value="Genomic_DNA"/>
</dbReference>
<dbReference type="Pfam" id="PF00326">
    <property type="entry name" value="Peptidase_S9"/>
    <property type="match status" value="1"/>
</dbReference>
<evidence type="ECO:0000259" key="1">
    <source>
        <dbReference type="Pfam" id="PF00326"/>
    </source>
</evidence>
<dbReference type="SUPFAM" id="SSF82171">
    <property type="entry name" value="DPP6 N-terminal domain-like"/>
    <property type="match status" value="1"/>
</dbReference>
<dbReference type="Proteomes" id="UP000051655">
    <property type="component" value="Unassembled WGS sequence"/>
</dbReference>
<dbReference type="GO" id="GO:0008236">
    <property type="term" value="F:serine-type peptidase activity"/>
    <property type="evidence" value="ECO:0007669"/>
    <property type="project" value="InterPro"/>
</dbReference>
<reference evidence="2 3" key="1">
    <citation type="journal article" date="2015" name="Genome Announc.">
        <title>Expanding the biotechnology potential of lactobacilli through comparative genomics of 213 strains and associated genera.</title>
        <authorList>
            <person name="Sun Z."/>
            <person name="Harris H.M."/>
            <person name="McCann A."/>
            <person name="Guo C."/>
            <person name="Argimon S."/>
            <person name="Zhang W."/>
            <person name="Yang X."/>
            <person name="Jeffery I.B."/>
            <person name="Cooney J.C."/>
            <person name="Kagawa T.F."/>
            <person name="Liu W."/>
            <person name="Song Y."/>
            <person name="Salvetti E."/>
            <person name="Wrobel A."/>
            <person name="Rasinkangas P."/>
            <person name="Parkhill J."/>
            <person name="Rea M.C."/>
            <person name="O'Sullivan O."/>
            <person name="Ritari J."/>
            <person name="Douillard F.P."/>
            <person name="Paul Ross R."/>
            <person name="Yang R."/>
            <person name="Briner A.E."/>
            <person name="Felis G.E."/>
            <person name="de Vos W.M."/>
            <person name="Barrangou R."/>
            <person name="Klaenhammer T.R."/>
            <person name="Caufield P.W."/>
            <person name="Cui Y."/>
            <person name="Zhang H."/>
            <person name="O'Toole P.W."/>
        </authorList>
    </citation>
    <scope>NUCLEOTIDE SEQUENCE [LARGE SCALE GENOMIC DNA]</scope>
    <source>
        <strain evidence="2 3">DSM 20593</strain>
    </source>
</reference>
<accession>A0A0R2JCX0</accession>
<keyword evidence="3" id="KW-1185">Reference proteome</keyword>
<dbReference type="SUPFAM" id="SSF53474">
    <property type="entry name" value="alpha/beta-Hydrolases"/>
    <property type="match status" value="1"/>
</dbReference>
<dbReference type="AlphaFoldDB" id="A0A0R2JCX0"/>
<protein>
    <recommendedName>
        <fullName evidence="1">Peptidase S9 prolyl oligopeptidase catalytic domain-containing protein</fullName>
    </recommendedName>
</protein>